<feature type="chain" id="PRO_5029818374" evidence="7">
    <location>
        <begin position="31"/>
        <end position="680"/>
    </location>
</feature>
<feature type="transmembrane region" description="Helical" evidence="6">
    <location>
        <begin position="386"/>
        <end position="408"/>
    </location>
</feature>
<dbReference type="SUPFAM" id="SSF53335">
    <property type="entry name" value="S-adenosyl-L-methionine-dependent methyltransferases"/>
    <property type="match status" value="1"/>
</dbReference>
<dbReference type="InterPro" id="IPR029063">
    <property type="entry name" value="SAM-dependent_MTases_sf"/>
</dbReference>
<comment type="caution">
    <text evidence="8">The sequence shown here is derived from an EMBL/GenBank/DDBJ whole genome shotgun (WGS) entry which is preliminary data.</text>
</comment>
<comment type="similarity">
    <text evidence="2">Belongs to the major facilitator superfamily. Proton-dependent oligopeptide transporter (POT/PTR) (TC 2.A.17) family.</text>
</comment>
<dbReference type="PANTHER" id="PTHR11654">
    <property type="entry name" value="OLIGOPEPTIDE TRANSPORTER-RELATED"/>
    <property type="match status" value="1"/>
</dbReference>
<dbReference type="GO" id="GO:0022857">
    <property type="term" value="F:transmembrane transporter activity"/>
    <property type="evidence" value="ECO:0007669"/>
    <property type="project" value="InterPro"/>
</dbReference>
<dbReference type="GO" id="GO:0016020">
    <property type="term" value="C:membrane"/>
    <property type="evidence" value="ECO:0007669"/>
    <property type="project" value="UniProtKB-SubCell"/>
</dbReference>
<comment type="subcellular location">
    <subcellularLocation>
        <location evidence="1">Membrane</location>
        <topology evidence="1">Multi-pass membrane protein</topology>
    </subcellularLocation>
</comment>
<feature type="transmembrane region" description="Helical" evidence="6">
    <location>
        <begin position="653"/>
        <end position="676"/>
    </location>
</feature>
<accession>A0A7J6PNE8</accession>
<feature type="transmembrane region" description="Helical" evidence="6">
    <location>
        <begin position="359"/>
        <end position="379"/>
    </location>
</feature>
<protein>
    <submittedName>
        <fullName evidence="8">Uncharacterized protein</fullName>
    </submittedName>
</protein>
<dbReference type="AlphaFoldDB" id="A0A7J6PNE8"/>
<feature type="transmembrane region" description="Helical" evidence="6">
    <location>
        <begin position="503"/>
        <end position="524"/>
    </location>
</feature>
<evidence type="ECO:0000256" key="7">
    <source>
        <dbReference type="SAM" id="SignalP"/>
    </source>
</evidence>
<name>A0A7J6PNE8_PEROL</name>
<feature type="transmembrane region" description="Helical" evidence="6">
    <location>
        <begin position="610"/>
        <end position="633"/>
    </location>
</feature>
<sequence length="680" mass="75461">MPSKFAQHPRHPNLILLLPAAVGTVPGVRSIYIPEYEECATMLPGIPDAAVFSDQHQEFIRECSGGARVELQVPVVRLEDALQKLPPEGIPIDLLKVDAQGMDLDVVLSAGSFLNSSVIKRLKLEVWNVAPKDRELLPYPEAPVKAEITAVLQSYGFSIERCWMQGMLQAADGRAAPEEDCFFVNDRLAESIGVQSWGNCFEDRDAAFELHHLMSSIQYGEHPRENFRTLGEYDQLYTLDVVAKHCCGNPEIAAMQQLCWGAGVLGDYLQYDDAQADSYISIFNVLLYVSPLLVLYMLGLVLLTLASIPSISEPWMIHLSLMVLIAVGAGGIKSCVNVMGAQQMHPSEHKKLITRFFTYFYATICLGAIVGGTVTPILLQQVGWTASFAFPLAFFVVATGVFVIGDLMNRYVKVKPQGSAVLQVIKVAIFSLARCSLEKNKESNGGRFKDAYIEDTRIFFYLLPLFALIVPFNMAHNNMSTTFLTQASKMDRRTFGWTIPPAMIHNVNPVAIIVISMLVDRLLYPWLRKRGLMPPVLVRFCIGSLLGVLSLICALIVEYVIMNHPLFTISIWWQLPQFLFIAAGETILIPTTYEVAFTHSPSGLKTVASAVNLCFFAIGSSLSAVLFRAASPWLPNFDLKNPEESVIGAHYDFYYYVLIGLCLCGAVCCLCMIPYYRKGS</sequence>
<dbReference type="Gene3D" id="1.20.1250.20">
    <property type="entry name" value="MFS general substrate transporter like domains"/>
    <property type="match status" value="1"/>
</dbReference>
<feature type="transmembrane region" description="Helical" evidence="6">
    <location>
        <begin position="458"/>
        <end position="475"/>
    </location>
</feature>
<evidence type="ECO:0000256" key="1">
    <source>
        <dbReference type="ARBA" id="ARBA00004141"/>
    </source>
</evidence>
<feature type="signal peptide" evidence="7">
    <location>
        <begin position="1"/>
        <end position="30"/>
    </location>
</feature>
<keyword evidence="5 6" id="KW-0472">Membrane</keyword>
<feature type="transmembrane region" description="Helical" evidence="6">
    <location>
        <begin position="577"/>
        <end position="598"/>
    </location>
</feature>
<evidence type="ECO:0000313" key="8">
    <source>
        <dbReference type="EMBL" id="KAF4697595.1"/>
    </source>
</evidence>
<feature type="transmembrane region" description="Helical" evidence="6">
    <location>
        <begin position="315"/>
        <end position="339"/>
    </location>
</feature>
<evidence type="ECO:0000313" key="9">
    <source>
        <dbReference type="Proteomes" id="UP000541610"/>
    </source>
</evidence>
<dbReference type="Gene3D" id="3.40.50.150">
    <property type="entry name" value="Vaccinia Virus protein VP39"/>
    <property type="match status" value="1"/>
</dbReference>
<feature type="transmembrane region" description="Helical" evidence="6">
    <location>
        <begin position="536"/>
        <end position="557"/>
    </location>
</feature>
<dbReference type="InterPro" id="IPR000109">
    <property type="entry name" value="POT_fam"/>
</dbReference>
<keyword evidence="4 6" id="KW-1133">Transmembrane helix</keyword>
<feature type="transmembrane region" description="Helical" evidence="6">
    <location>
        <begin position="285"/>
        <end position="308"/>
    </location>
</feature>
<keyword evidence="7" id="KW-0732">Signal</keyword>
<evidence type="ECO:0000256" key="2">
    <source>
        <dbReference type="ARBA" id="ARBA00005982"/>
    </source>
</evidence>
<evidence type="ECO:0000256" key="4">
    <source>
        <dbReference type="ARBA" id="ARBA00022989"/>
    </source>
</evidence>
<evidence type="ECO:0000256" key="6">
    <source>
        <dbReference type="SAM" id="Phobius"/>
    </source>
</evidence>
<keyword evidence="3 6" id="KW-0812">Transmembrane</keyword>
<evidence type="ECO:0000256" key="3">
    <source>
        <dbReference type="ARBA" id="ARBA00022692"/>
    </source>
</evidence>
<dbReference type="SUPFAM" id="SSF103473">
    <property type="entry name" value="MFS general substrate transporter"/>
    <property type="match status" value="1"/>
</dbReference>
<proteinExistence type="inferred from homology"/>
<dbReference type="InterPro" id="IPR036259">
    <property type="entry name" value="MFS_trans_sf"/>
</dbReference>
<gene>
    <name evidence="8" type="ORF">FOZ60_004491</name>
</gene>
<evidence type="ECO:0000256" key="5">
    <source>
        <dbReference type="ARBA" id="ARBA00023136"/>
    </source>
</evidence>
<reference evidence="8 9" key="1">
    <citation type="submission" date="2020-04" db="EMBL/GenBank/DDBJ databases">
        <title>Perkinsus olseni comparative genomics.</title>
        <authorList>
            <person name="Bogema D.R."/>
        </authorList>
    </citation>
    <scope>NUCLEOTIDE SEQUENCE [LARGE SCALE GENOMIC DNA]</scope>
    <source>
        <strain evidence="8">00978-12</strain>
    </source>
</reference>
<dbReference type="Pfam" id="PF00854">
    <property type="entry name" value="PTR2"/>
    <property type="match status" value="1"/>
</dbReference>
<dbReference type="OrthoDB" id="407249at2759"/>
<dbReference type="EMBL" id="JABANP010000002">
    <property type="protein sequence ID" value="KAF4697595.1"/>
    <property type="molecule type" value="Genomic_DNA"/>
</dbReference>
<organism evidence="8 9">
    <name type="scientific">Perkinsus olseni</name>
    <name type="common">Perkinsus atlanticus</name>
    <dbReference type="NCBI Taxonomy" id="32597"/>
    <lineage>
        <taxon>Eukaryota</taxon>
        <taxon>Sar</taxon>
        <taxon>Alveolata</taxon>
        <taxon>Perkinsozoa</taxon>
        <taxon>Perkinsea</taxon>
        <taxon>Perkinsida</taxon>
        <taxon>Perkinsidae</taxon>
        <taxon>Perkinsus</taxon>
    </lineage>
</organism>
<dbReference type="Proteomes" id="UP000541610">
    <property type="component" value="Unassembled WGS sequence"/>
</dbReference>